<dbReference type="VEuPathDB" id="FungiDB:CPAG_04080"/>
<organism evidence="2 3">
    <name type="scientific">Coccidioides posadasii RMSCC 3488</name>
    <dbReference type="NCBI Taxonomy" id="454284"/>
    <lineage>
        <taxon>Eukaryota</taxon>
        <taxon>Fungi</taxon>
        <taxon>Dikarya</taxon>
        <taxon>Ascomycota</taxon>
        <taxon>Pezizomycotina</taxon>
        <taxon>Eurotiomycetes</taxon>
        <taxon>Eurotiomycetidae</taxon>
        <taxon>Onygenales</taxon>
        <taxon>Onygenaceae</taxon>
        <taxon>Coccidioides</taxon>
    </lineage>
</organism>
<dbReference type="InterPro" id="IPR003615">
    <property type="entry name" value="HNH_nuc"/>
</dbReference>
<evidence type="ECO:0000313" key="2">
    <source>
        <dbReference type="EMBL" id="KMM67747.1"/>
    </source>
</evidence>
<proteinExistence type="predicted"/>
<dbReference type="OrthoDB" id="2104739at2759"/>
<reference evidence="3" key="2">
    <citation type="journal article" date="2009" name="Genome Res.">
        <title>Comparative genomic analyses of the human fungal pathogens Coccidioides and their relatives.</title>
        <authorList>
            <person name="Sharpton T.J."/>
            <person name="Stajich J.E."/>
            <person name="Rounsley S.D."/>
            <person name="Gardner M.J."/>
            <person name="Wortman J.R."/>
            <person name="Jordar V.S."/>
            <person name="Maiti R."/>
            <person name="Kodira C.D."/>
            <person name="Neafsey D.E."/>
            <person name="Zeng Q."/>
            <person name="Hung C.-Y."/>
            <person name="McMahan C."/>
            <person name="Muszewska A."/>
            <person name="Grynberg M."/>
            <person name="Mandel M.A."/>
            <person name="Kellner E.M."/>
            <person name="Barker B.M."/>
            <person name="Galgiani J.N."/>
            <person name="Orbach M.J."/>
            <person name="Kirkland T.N."/>
            <person name="Cole G.T."/>
            <person name="Henn M.R."/>
            <person name="Birren B.W."/>
            <person name="Taylor J.W."/>
        </authorList>
    </citation>
    <scope>NUCLEOTIDE SEQUENCE [LARGE SCALE GENOMIC DNA]</scope>
    <source>
        <strain evidence="3">RMSCC 3488</strain>
    </source>
</reference>
<dbReference type="EMBL" id="DS268110">
    <property type="protein sequence ID" value="KMM67747.1"/>
    <property type="molecule type" value="Genomic_DNA"/>
</dbReference>
<sequence>MAFHRHKSSLEGFLDFSEPFSLTSQQNKAASGILNKLIEDYGVEKPGRRGYMPAMLINATFEHVHAQSKDAFLNFFIFLSRWVLLVDTDKKNEVRSAVELFANYVVDNFFTPLRASSVKTPQPTPISLSLMQASTPTGITQRVSILRQSCLIRDHHRCVITHRFDRKEAQRRIKQDGIESKDDDGELLRNEPDDFEYLEVAHILPHSLNSMASGNTELSDSKKNVIQILSMFEPGITHLIEGQDIDSPKNALTLTHHYHRLLGEFEIYFEPIEGVHNRYIIRSTERDPILRDRLLPITRTLTLSPSRTIEPPSPRLLKVHRAIALILKLSDAGEYIENILRDMEDVKVEEDGSTNLGRLLSLRLGGWLRTLAVF</sequence>
<evidence type="ECO:0000313" key="3">
    <source>
        <dbReference type="Proteomes" id="UP000054567"/>
    </source>
</evidence>
<reference evidence="2 3" key="1">
    <citation type="submission" date="2007-06" db="EMBL/GenBank/DDBJ databases">
        <title>The Genome Sequence of Coccidioides posadasii RMSCC_3488.</title>
        <authorList>
            <consortium name="Coccidioides Genome Resources Consortium"/>
            <consortium name="The Broad Institute Genome Sequencing Platform"/>
            <person name="Henn M.R."/>
            <person name="Sykes S."/>
            <person name="Young S."/>
            <person name="Jaffe D."/>
            <person name="Berlin A."/>
            <person name="Alvarez P."/>
            <person name="Butler J."/>
            <person name="Gnerre S."/>
            <person name="Grabherr M."/>
            <person name="Mauceli E."/>
            <person name="Brockman W."/>
            <person name="Kodira C."/>
            <person name="Alvarado L."/>
            <person name="Zeng Q."/>
            <person name="Crawford M."/>
            <person name="Antoine C."/>
            <person name="Devon K."/>
            <person name="Galgiani J."/>
            <person name="Orsborn K."/>
            <person name="Lewis M.L."/>
            <person name="Nusbaum C."/>
            <person name="Galagan J."/>
            <person name="Birren B."/>
        </authorList>
    </citation>
    <scope>NUCLEOTIDE SEQUENCE [LARGE SCALE GENOMIC DNA]</scope>
    <source>
        <strain evidence="2 3">RMSCC 3488</strain>
    </source>
</reference>
<accession>A0A0J6I8C7</accession>
<dbReference type="AlphaFoldDB" id="A0A0J6I8C7"/>
<evidence type="ECO:0000259" key="1">
    <source>
        <dbReference type="Pfam" id="PF13391"/>
    </source>
</evidence>
<reference evidence="3" key="3">
    <citation type="journal article" date="2010" name="Genome Res.">
        <title>Population genomic sequencing of Coccidioides fungi reveals recent hybridization and transposon control.</title>
        <authorList>
            <person name="Neafsey D.E."/>
            <person name="Barker B.M."/>
            <person name="Sharpton T.J."/>
            <person name="Stajich J.E."/>
            <person name="Park D.J."/>
            <person name="Whiston E."/>
            <person name="Hung C.-Y."/>
            <person name="McMahan C."/>
            <person name="White J."/>
            <person name="Sykes S."/>
            <person name="Heiman D."/>
            <person name="Young S."/>
            <person name="Zeng Q."/>
            <person name="Abouelleil A."/>
            <person name="Aftuck L."/>
            <person name="Bessette D."/>
            <person name="Brown A."/>
            <person name="FitzGerald M."/>
            <person name="Lui A."/>
            <person name="Macdonald J.P."/>
            <person name="Priest M."/>
            <person name="Orbach M.J."/>
            <person name="Galgiani J.N."/>
            <person name="Kirkland T.N."/>
            <person name="Cole G.T."/>
            <person name="Birren B.W."/>
            <person name="Henn M.R."/>
            <person name="Taylor J.W."/>
            <person name="Rounsley S.D."/>
        </authorList>
    </citation>
    <scope>NUCLEOTIDE SEQUENCE [LARGE SCALE GENOMIC DNA]</scope>
    <source>
        <strain evidence="3">RMSCC 3488</strain>
    </source>
</reference>
<protein>
    <recommendedName>
        <fullName evidence="1">HNH nuclease domain-containing protein</fullName>
    </recommendedName>
</protein>
<gene>
    <name evidence="2" type="ORF">CPAG_04080</name>
</gene>
<dbReference type="Proteomes" id="UP000054567">
    <property type="component" value="Unassembled WGS sequence"/>
</dbReference>
<name>A0A0J6I8C7_COCPO</name>
<dbReference type="Pfam" id="PF13391">
    <property type="entry name" value="HNH_2"/>
    <property type="match status" value="1"/>
</dbReference>
<feature type="domain" description="HNH nuclease" evidence="1">
    <location>
        <begin position="158"/>
        <end position="270"/>
    </location>
</feature>